<protein>
    <submittedName>
        <fullName evidence="2">Uncharacterized protein</fullName>
    </submittedName>
</protein>
<proteinExistence type="predicted"/>
<dbReference type="EMBL" id="REFZ01000028">
    <property type="protein sequence ID" value="RQG96084.1"/>
    <property type="molecule type" value="Genomic_DNA"/>
</dbReference>
<comment type="caution">
    <text evidence="2">The sequence shown here is derived from an EMBL/GenBank/DDBJ whole genome shotgun (WGS) entry which is preliminary data.</text>
</comment>
<evidence type="ECO:0000313" key="2">
    <source>
        <dbReference type="EMBL" id="RQG96084.1"/>
    </source>
</evidence>
<dbReference type="AlphaFoldDB" id="A0A3N6M677"/>
<organism evidence="2 3">
    <name type="scientific">Natrarchaeobius chitinivorans</name>
    <dbReference type="NCBI Taxonomy" id="1679083"/>
    <lineage>
        <taxon>Archaea</taxon>
        <taxon>Methanobacteriati</taxon>
        <taxon>Methanobacteriota</taxon>
        <taxon>Stenosarchaea group</taxon>
        <taxon>Halobacteria</taxon>
        <taxon>Halobacteriales</taxon>
        <taxon>Natrialbaceae</taxon>
        <taxon>Natrarchaeobius</taxon>
    </lineage>
</organism>
<evidence type="ECO:0000313" key="3">
    <source>
        <dbReference type="Proteomes" id="UP000281431"/>
    </source>
</evidence>
<feature type="region of interest" description="Disordered" evidence="1">
    <location>
        <begin position="35"/>
        <end position="57"/>
    </location>
</feature>
<name>A0A3N6M677_NATCH</name>
<gene>
    <name evidence="2" type="ORF">EA472_20970</name>
</gene>
<evidence type="ECO:0000256" key="1">
    <source>
        <dbReference type="SAM" id="MobiDB-lite"/>
    </source>
</evidence>
<reference evidence="2 3" key="1">
    <citation type="submission" date="2018-10" db="EMBL/GenBank/DDBJ databases">
        <title>Natrarchaeobius chitinivorans gen. nov., sp. nov., and Natrarchaeobius haloalkaliphilus sp. nov., alkaliphilic, chitin-utilizing haloarchaea from hypersaline alkaline lakes.</title>
        <authorList>
            <person name="Sorokin D.Y."/>
            <person name="Elcheninov A.G."/>
            <person name="Kostrikina N.A."/>
            <person name="Bale N.J."/>
            <person name="Sinninghe Damste J.S."/>
            <person name="Khijniak T.V."/>
            <person name="Kublanov I.V."/>
            <person name="Toshchakov S.V."/>
        </authorList>
    </citation>
    <scope>NUCLEOTIDE SEQUENCE [LARGE SCALE GENOMIC DNA]</scope>
    <source>
        <strain evidence="2 3">AArcht7</strain>
    </source>
</reference>
<accession>A0A3N6M677</accession>
<keyword evidence="3" id="KW-1185">Reference proteome</keyword>
<dbReference type="Proteomes" id="UP000281431">
    <property type="component" value="Unassembled WGS sequence"/>
</dbReference>
<sequence length="74" mass="8831">MNWERKRVEGRRHVELEYRSGIGALHRNVQVTRHGVRNRPPRGSRAASVRTTRDEISERNSQYPNVLYDWFRIG</sequence>